<gene>
    <name evidence="10" type="ORF">CPA56_03575</name>
</gene>
<comment type="cofactor">
    <cofactor evidence="1">
        <name>Fe(2+)</name>
        <dbReference type="ChEBI" id="CHEBI:29033"/>
    </cofactor>
</comment>
<dbReference type="SUPFAM" id="SSF47240">
    <property type="entry name" value="Ferritin-like"/>
    <property type="match status" value="1"/>
</dbReference>
<evidence type="ECO:0000256" key="2">
    <source>
        <dbReference type="ARBA" id="ARBA00008749"/>
    </source>
</evidence>
<comment type="caution">
    <text evidence="10">The sequence shown here is derived from an EMBL/GenBank/DDBJ whole genome shotgun (WGS) entry which is preliminary data.</text>
</comment>
<keyword evidence="8" id="KW-0443">Lipid metabolism</keyword>
<dbReference type="EMBL" id="PDLY01000002">
    <property type="protein sequence ID" value="MBA5727072.1"/>
    <property type="molecule type" value="Genomic_DNA"/>
</dbReference>
<keyword evidence="6" id="KW-0560">Oxidoreductase</keyword>
<name>A0ABR5ZRX2_9PROT</name>
<comment type="similarity">
    <text evidence="2">Belongs to the fatty acid desaturase type 2 family.</text>
</comment>
<dbReference type="InterPro" id="IPR005067">
    <property type="entry name" value="Fatty_acid_desaturase-2"/>
</dbReference>
<evidence type="ECO:0000256" key="3">
    <source>
        <dbReference type="ARBA" id="ARBA00022516"/>
    </source>
</evidence>
<keyword evidence="7" id="KW-0408">Iron</keyword>
<keyword evidence="5" id="KW-0276">Fatty acid metabolism</keyword>
<keyword evidence="3" id="KW-0444">Lipid biosynthesis</keyword>
<organism evidence="10 11">
    <name type="scientific">Bombella mellum</name>
    <dbReference type="NCBI Taxonomy" id="2039288"/>
    <lineage>
        <taxon>Bacteria</taxon>
        <taxon>Pseudomonadati</taxon>
        <taxon>Pseudomonadota</taxon>
        <taxon>Alphaproteobacteria</taxon>
        <taxon>Acetobacterales</taxon>
        <taxon>Acetobacteraceae</taxon>
        <taxon>Bombella</taxon>
    </lineage>
</organism>
<sequence length="278" mass="32219">MKHWQIDQMDWNAFDATKVNPDILALVKAASVVERNARDYTLYLKNVFHDDSGFSDAAQNWAEEEVQHGDALGKWAMLADPNWNYAESFDRYREAYKIDTEVSASIRGSRTGELIARCMVETGTSSFYTALADATEEPVLKAVCKQIAADEYRHFKLFYDNMHRYLEREKLGRWFRLRIALSRVMESEDDELATAFYITNSERFSSYDHKNCIAAYMARALSFYRQRHLDRVTAMILKTSGLTPHSRMQQWLARGLHALISWKQRSFARQLASQAEPA</sequence>
<dbReference type="Gene3D" id="1.10.620.20">
    <property type="entry name" value="Ribonucleotide Reductase, subunit A"/>
    <property type="match status" value="1"/>
</dbReference>
<evidence type="ECO:0000256" key="1">
    <source>
        <dbReference type="ARBA" id="ARBA00001954"/>
    </source>
</evidence>
<dbReference type="Proteomes" id="UP000765338">
    <property type="component" value="Unassembled WGS sequence"/>
</dbReference>
<dbReference type="InterPro" id="IPR012348">
    <property type="entry name" value="RNR-like"/>
</dbReference>
<protein>
    <submittedName>
        <fullName evidence="10">Rubrerythrin family protein</fullName>
    </submittedName>
</protein>
<evidence type="ECO:0000256" key="9">
    <source>
        <dbReference type="ARBA" id="ARBA00023160"/>
    </source>
</evidence>
<accession>A0ABR5ZRX2</accession>
<keyword evidence="9" id="KW-0275">Fatty acid biosynthesis</keyword>
<dbReference type="RefSeq" id="WP_182040688.1">
    <property type="nucleotide sequence ID" value="NZ_PDLY01000002.1"/>
</dbReference>
<evidence type="ECO:0000256" key="6">
    <source>
        <dbReference type="ARBA" id="ARBA00023002"/>
    </source>
</evidence>
<proteinExistence type="inferred from homology"/>
<dbReference type="Pfam" id="PF03405">
    <property type="entry name" value="FA_desaturase_2"/>
    <property type="match status" value="1"/>
</dbReference>
<dbReference type="InterPro" id="IPR009078">
    <property type="entry name" value="Ferritin-like_SF"/>
</dbReference>
<evidence type="ECO:0000313" key="10">
    <source>
        <dbReference type="EMBL" id="MBA5727072.1"/>
    </source>
</evidence>
<evidence type="ECO:0000256" key="5">
    <source>
        <dbReference type="ARBA" id="ARBA00022832"/>
    </source>
</evidence>
<evidence type="ECO:0000313" key="11">
    <source>
        <dbReference type="Proteomes" id="UP000765338"/>
    </source>
</evidence>
<evidence type="ECO:0000256" key="4">
    <source>
        <dbReference type="ARBA" id="ARBA00022723"/>
    </source>
</evidence>
<keyword evidence="11" id="KW-1185">Reference proteome</keyword>
<dbReference type="CDD" id="cd00657">
    <property type="entry name" value="Ferritin_like"/>
    <property type="match status" value="1"/>
</dbReference>
<evidence type="ECO:0000256" key="7">
    <source>
        <dbReference type="ARBA" id="ARBA00023004"/>
    </source>
</evidence>
<reference evidence="10 11" key="1">
    <citation type="submission" date="2017-10" db="EMBL/GenBank/DDBJ databases">
        <authorList>
            <person name="Jakob F."/>
        </authorList>
    </citation>
    <scope>NUCLEOTIDE SEQUENCE [LARGE SCALE GENOMIC DNA]</scope>
    <source>
        <strain evidence="10 11">TMW 2.1889</strain>
    </source>
</reference>
<evidence type="ECO:0000256" key="8">
    <source>
        <dbReference type="ARBA" id="ARBA00023098"/>
    </source>
</evidence>
<keyword evidence="4" id="KW-0479">Metal-binding</keyword>